<sequence>MKKLIPLFLMLVISTALAVDMKGKIGMGVGWTVNSEIFAPNAVITKYGLGENLVLEPSLTFSYNKNGEGSYLFDLKLLFAYALMAHEKTNLYAKAGISFGMQKTPKMTSFGIPLGLGLEHFLSDHFAVDVNHVMGFAYTKYDESKLMNFTITTSNLTAGLVWYY</sequence>
<feature type="signal peptide" evidence="1">
    <location>
        <begin position="1"/>
        <end position="18"/>
    </location>
</feature>
<dbReference type="Pfam" id="PF10895">
    <property type="entry name" value="DUF2715"/>
    <property type="match status" value="1"/>
</dbReference>
<keyword evidence="1" id="KW-0732">Signal</keyword>
<feature type="chain" id="PRO_5027990308" description="Outer membrane protein beta-barrel domain-containing protein" evidence="1">
    <location>
        <begin position="19"/>
        <end position="164"/>
    </location>
</feature>
<protein>
    <recommendedName>
        <fullName evidence="3">Outer membrane protein beta-barrel domain-containing protein</fullName>
    </recommendedName>
</protein>
<dbReference type="AlphaFoldDB" id="A0A7C6AA19"/>
<accession>A0A7C6AA19</accession>
<evidence type="ECO:0008006" key="3">
    <source>
        <dbReference type="Google" id="ProtNLM"/>
    </source>
</evidence>
<evidence type="ECO:0000256" key="1">
    <source>
        <dbReference type="SAM" id="SignalP"/>
    </source>
</evidence>
<dbReference type="EMBL" id="DTLI01000143">
    <property type="protein sequence ID" value="HHS52409.1"/>
    <property type="molecule type" value="Genomic_DNA"/>
</dbReference>
<dbReference type="InterPro" id="IPR011250">
    <property type="entry name" value="OMP/PagP_B-barrel"/>
</dbReference>
<dbReference type="SUPFAM" id="SSF56925">
    <property type="entry name" value="OMPA-like"/>
    <property type="match status" value="1"/>
</dbReference>
<dbReference type="Gene3D" id="2.40.160.20">
    <property type="match status" value="1"/>
</dbReference>
<gene>
    <name evidence="2" type="ORF">ENW73_06040</name>
</gene>
<dbReference type="InterPro" id="IPR024471">
    <property type="entry name" value="DUF2715"/>
</dbReference>
<organism evidence="2">
    <name type="scientific">candidate division WOR-3 bacterium</name>
    <dbReference type="NCBI Taxonomy" id="2052148"/>
    <lineage>
        <taxon>Bacteria</taxon>
        <taxon>Bacteria division WOR-3</taxon>
    </lineage>
</organism>
<proteinExistence type="predicted"/>
<name>A0A7C6AA19_UNCW3</name>
<comment type="caution">
    <text evidence="2">The sequence shown here is derived from an EMBL/GenBank/DDBJ whole genome shotgun (WGS) entry which is preliminary data.</text>
</comment>
<evidence type="ECO:0000313" key="2">
    <source>
        <dbReference type="EMBL" id="HHS52409.1"/>
    </source>
</evidence>
<reference evidence="2" key="1">
    <citation type="journal article" date="2020" name="mSystems">
        <title>Genome- and Community-Level Interaction Insights into Carbon Utilization and Element Cycling Functions of Hydrothermarchaeota in Hydrothermal Sediment.</title>
        <authorList>
            <person name="Zhou Z."/>
            <person name="Liu Y."/>
            <person name="Xu W."/>
            <person name="Pan J."/>
            <person name="Luo Z.H."/>
            <person name="Li M."/>
        </authorList>
    </citation>
    <scope>NUCLEOTIDE SEQUENCE [LARGE SCALE GENOMIC DNA]</scope>
    <source>
        <strain evidence="2">SpSt-876</strain>
    </source>
</reference>